<name>A0ABP9A9P6_9FLAO</name>
<protein>
    <recommendedName>
        <fullName evidence="3">Restriction endonuclease domain-containing protein</fullName>
    </recommendedName>
</protein>
<organism evidence="1 2">
    <name type="scientific">Flavobacterium hankyongi</name>
    <dbReference type="NCBI Taxonomy" id="1176532"/>
    <lineage>
        <taxon>Bacteria</taxon>
        <taxon>Pseudomonadati</taxon>
        <taxon>Bacteroidota</taxon>
        <taxon>Flavobacteriia</taxon>
        <taxon>Flavobacteriales</taxon>
        <taxon>Flavobacteriaceae</taxon>
        <taxon>Flavobacterium</taxon>
    </lineage>
</organism>
<dbReference type="Gene3D" id="3.90.1570.20">
    <property type="match status" value="1"/>
</dbReference>
<reference evidence="2" key="1">
    <citation type="journal article" date="2019" name="Int. J. Syst. Evol. Microbiol.">
        <title>The Global Catalogue of Microorganisms (GCM) 10K type strain sequencing project: providing services to taxonomists for standard genome sequencing and annotation.</title>
        <authorList>
            <consortium name="The Broad Institute Genomics Platform"/>
            <consortium name="The Broad Institute Genome Sequencing Center for Infectious Disease"/>
            <person name="Wu L."/>
            <person name="Ma J."/>
        </authorList>
    </citation>
    <scope>NUCLEOTIDE SEQUENCE [LARGE SCALE GENOMIC DNA]</scope>
    <source>
        <strain evidence="2">JCM 18198</strain>
    </source>
</reference>
<dbReference type="EMBL" id="BAABIP010000022">
    <property type="protein sequence ID" value="GAA4776706.1"/>
    <property type="molecule type" value="Genomic_DNA"/>
</dbReference>
<proteinExistence type="predicted"/>
<sequence>MAGLSGPGNDFRHQQIISYVIYDLMKKMVEVKSYRNFIALPELSLKPKSPKIPDLTVYKTIRGIPAEAVLLIEICNAGKVKDDARKLSELMENMQSVKEAFVIDKESLEIYKISRTKTNKPTAFKRDSRVELLKVDLCKVLEVLKH</sequence>
<accession>A0ABP9A9P6</accession>
<dbReference type="RefSeq" id="WP_264543068.1">
    <property type="nucleotide sequence ID" value="NZ_BAABIP010000022.1"/>
</dbReference>
<evidence type="ECO:0000313" key="1">
    <source>
        <dbReference type="EMBL" id="GAA4776706.1"/>
    </source>
</evidence>
<dbReference type="Proteomes" id="UP001500141">
    <property type="component" value="Unassembled WGS sequence"/>
</dbReference>
<evidence type="ECO:0008006" key="3">
    <source>
        <dbReference type="Google" id="ProtNLM"/>
    </source>
</evidence>
<gene>
    <name evidence="1" type="ORF">GCM10023230_29820</name>
</gene>
<comment type="caution">
    <text evidence="1">The sequence shown here is derived from an EMBL/GenBank/DDBJ whole genome shotgun (WGS) entry which is preliminary data.</text>
</comment>
<evidence type="ECO:0000313" key="2">
    <source>
        <dbReference type="Proteomes" id="UP001500141"/>
    </source>
</evidence>
<keyword evidence="2" id="KW-1185">Reference proteome</keyword>